<dbReference type="InterPro" id="IPR045621">
    <property type="entry name" value="BPD_transp_1_N"/>
</dbReference>
<evidence type="ECO:0000256" key="6">
    <source>
        <dbReference type="ARBA" id="ARBA00023136"/>
    </source>
</evidence>
<accession>A0A934N928</accession>
<dbReference type="PROSITE" id="PS50928">
    <property type="entry name" value="ABC_TM1"/>
    <property type="match status" value="1"/>
</dbReference>
<name>A0A934N928_9BACT</name>
<sequence length="321" mass="34726">MGSILVFVAKRLLLLVPILLGASMVVFLLVHLAPGDEATSLLGPLATPRARDELRHHLGLDQPLPVQYGVWLWNTLHLDFGNSIGKHQPVTDLVWQALRNTLILAAASSLFAIAVGFALGTVAAVRQFSRTDRLAMGGAVLLAAIPSYWFGIVLVVLFSLELHMFPSGGMQNVVEDGGLPDLLWHLVLPVIAAGAVPAGIIARTVRSSLLEISRQDFVLALRASGMPEGTILRRHVLRNAMPPIVNMIGLQVGYLLSGVIFVEVVFSWPGIGRLVFEAIGQRDLPVILGAVMLVSVTFVLINLTVDLLHLVLDPRLRRETA</sequence>
<dbReference type="Gene3D" id="1.10.3720.10">
    <property type="entry name" value="MetI-like"/>
    <property type="match status" value="1"/>
</dbReference>
<evidence type="ECO:0000256" key="3">
    <source>
        <dbReference type="ARBA" id="ARBA00022475"/>
    </source>
</evidence>
<feature type="transmembrane region" description="Helical" evidence="7">
    <location>
        <begin position="286"/>
        <end position="312"/>
    </location>
</feature>
<keyword evidence="6 7" id="KW-0472">Membrane</keyword>
<keyword evidence="2 7" id="KW-0813">Transport</keyword>
<dbReference type="Pfam" id="PF19300">
    <property type="entry name" value="BPD_transp_1_N"/>
    <property type="match status" value="1"/>
</dbReference>
<feature type="transmembrane region" description="Helical" evidence="7">
    <location>
        <begin position="102"/>
        <end position="125"/>
    </location>
</feature>
<dbReference type="Proteomes" id="UP000612893">
    <property type="component" value="Unassembled WGS sequence"/>
</dbReference>
<dbReference type="PANTHER" id="PTHR43163">
    <property type="entry name" value="DIPEPTIDE TRANSPORT SYSTEM PERMEASE PROTEIN DPPB-RELATED"/>
    <property type="match status" value="1"/>
</dbReference>
<gene>
    <name evidence="9" type="ORF">JF922_10900</name>
</gene>
<evidence type="ECO:0000256" key="1">
    <source>
        <dbReference type="ARBA" id="ARBA00004651"/>
    </source>
</evidence>
<evidence type="ECO:0000256" key="5">
    <source>
        <dbReference type="ARBA" id="ARBA00022989"/>
    </source>
</evidence>
<dbReference type="GO" id="GO:0005886">
    <property type="term" value="C:plasma membrane"/>
    <property type="evidence" value="ECO:0007669"/>
    <property type="project" value="UniProtKB-SubCell"/>
</dbReference>
<keyword evidence="5 7" id="KW-1133">Transmembrane helix</keyword>
<organism evidence="9 10">
    <name type="scientific">Candidatus Nephthysia bennettiae</name>
    <dbReference type="NCBI Taxonomy" id="3127016"/>
    <lineage>
        <taxon>Bacteria</taxon>
        <taxon>Bacillati</taxon>
        <taxon>Candidatus Dormiibacterota</taxon>
        <taxon>Candidatus Dormibacteria</taxon>
        <taxon>Candidatus Dormibacterales</taxon>
        <taxon>Candidatus Dormibacteraceae</taxon>
        <taxon>Candidatus Nephthysia</taxon>
    </lineage>
</organism>
<reference evidence="9" key="1">
    <citation type="submission" date="2020-10" db="EMBL/GenBank/DDBJ databases">
        <title>Ca. Dormibacterota MAGs.</title>
        <authorList>
            <person name="Montgomery K."/>
        </authorList>
    </citation>
    <scope>NUCLEOTIDE SEQUENCE [LARGE SCALE GENOMIC DNA]</scope>
    <source>
        <strain evidence="9">SC8812_S17_10</strain>
    </source>
</reference>
<protein>
    <submittedName>
        <fullName evidence="9">ABC transporter permease</fullName>
    </submittedName>
</protein>
<feature type="domain" description="ABC transmembrane type-1" evidence="8">
    <location>
        <begin position="98"/>
        <end position="309"/>
    </location>
</feature>
<evidence type="ECO:0000259" key="8">
    <source>
        <dbReference type="PROSITE" id="PS50928"/>
    </source>
</evidence>
<feature type="transmembrane region" description="Helical" evidence="7">
    <location>
        <begin position="137"/>
        <end position="162"/>
    </location>
</feature>
<dbReference type="InterPro" id="IPR000515">
    <property type="entry name" value="MetI-like"/>
</dbReference>
<feature type="transmembrane region" description="Helical" evidence="7">
    <location>
        <begin position="244"/>
        <end position="266"/>
    </location>
</feature>
<dbReference type="SUPFAM" id="SSF161098">
    <property type="entry name" value="MetI-like"/>
    <property type="match status" value="1"/>
</dbReference>
<evidence type="ECO:0000313" key="9">
    <source>
        <dbReference type="EMBL" id="MBJ7598578.1"/>
    </source>
</evidence>
<keyword evidence="4 7" id="KW-0812">Transmembrane</keyword>
<evidence type="ECO:0000313" key="10">
    <source>
        <dbReference type="Proteomes" id="UP000612893"/>
    </source>
</evidence>
<feature type="transmembrane region" description="Helical" evidence="7">
    <location>
        <begin position="12"/>
        <end position="33"/>
    </location>
</feature>
<dbReference type="CDD" id="cd06261">
    <property type="entry name" value="TM_PBP2"/>
    <property type="match status" value="1"/>
</dbReference>
<comment type="similarity">
    <text evidence="7">Belongs to the binding-protein-dependent transport system permease family.</text>
</comment>
<dbReference type="AlphaFoldDB" id="A0A934N928"/>
<evidence type="ECO:0000256" key="2">
    <source>
        <dbReference type="ARBA" id="ARBA00022448"/>
    </source>
</evidence>
<dbReference type="InterPro" id="IPR035906">
    <property type="entry name" value="MetI-like_sf"/>
</dbReference>
<dbReference type="Pfam" id="PF00528">
    <property type="entry name" value="BPD_transp_1"/>
    <property type="match status" value="1"/>
</dbReference>
<feature type="transmembrane region" description="Helical" evidence="7">
    <location>
        <begin position="182"/>
        <end position="205"/>
    </location>
</feature>
<proteinExistence type="inferred from homology"/>
<comment type="subcellular location">
    <subcellularLocation>
        <location evidence="1 7">Cell membrane</location>
        <topology evidence="1 7">Multi-pass membrane protein</topology>
    </subcellularLocation>
</comment>
<comment type="caution">
    <text evidence="9">The sequence shown here is derived from an EMBL/GenBank/DDBJ whole genome shotgun (WGS) entry which is preliminary data.</text>
</comment>
<keyword evidence="10" id="KW-1185">Reference proteome</keyword>
<dbReference type="EMBL" id="JAEKNR010000118">
    <property type="protein sequence ID" value="MBJ7598578.1"/>
    <property type="molecule type" value="Genomic_DNA"/>
</dbReference>
<keyword evidence="3" id="KW-1003">Cell membrane</keyword>
<evidence type="ECO:0000256" key="7">
    <source>
        <dbReference type="RuleBase" id="RU363032"/>
    </source>
</evidence>
<dbReference type="RefSeq" id="WP_338201692.1">
    <property type="nucleotide sequence ID" value="NZ_JAEKNR010000118.1"/>
</dbReference>
<evidence type="ECO:0000256" key="4">
    <source>
        <dbReference type="ARBA" id="ARBA00022692"/>
    </source>
</evidence>
<dbReference type="PANTHER" id="PTHR43163:SF6">
    <property type="entry name" value="DIPEPTIDE TRANSPORT SYSTEM PERMEASE PROTEIN DPPB-RELATED"/>
    <property type="match status" value="1"/>
</dbReference>